<evidence type="ECO:0000256" key="1">
    <source>
        <dbReference type="SAM" id="MobiDB-lite"/>
    </source>
</evidence>
<comment type="caution">
    <text evidence="2">The sequence shown here is derived from an EMBL/GenBank/DDBJ whole genome shotgun (WGS) entry which is preliminary data.</text>
</comment>
<organism evidence="2 3">
    <name type="scientific">Elysia crispata</name>
    <name type="common">lettuce slug</name>
    <dbReference type="NCBI Taxonomy" id="231223"/>
    <lineage>
        <taxon>Eukaryota</taxon>
        <taxon>Metazoa</taxon>
        <taxon>Spiralia</taxon>
        <taxon>Lophotrochozoa</taxon>
        <taxon>Mollusca</taxon>
        <taxon>Gastropoda</taxon>
        <taxon>Heterobranchia</taxon>
        <taxon>Euthyneura</taxon>
        <taxon>Panpulmonata</taxon>
        <taxon>Sacoglossa</taxon>
        <taxon>Placobranchoidea</taxon>
        <taxon>Plakobranchidae</taxon>
        <taxon>Elysia</taxon>
    </lineage>
</organism>
<sequence length="122" mass="14502">MDPCTRLETVFIMDPCPQLETFKMSSLWTHVHVLKLRENMFDRKTGESPDFSKLPLAIDNGCPTTTASGQFKQLPQERQFKQLSQDRQFKQLPHDRHFEQIPQDRQFKQLPQDRQFKQLPQD</sequence>
<reference evidence="2" key="1">
    <citation type="journal article" date="2023" name="G3 (Bethesda)">
        <title>A reference genome for the long-term kleptoplast-retaining sea slug Elysia crispata morphotype clarki.</title>
        <authorList>
            <person name="Eastman K.E."/>
            <person name="Pendleton A.L."/>
            <person name="Shaikh M.A."/>
            <person name="Suttiyut T."/>
            <person name="Ogas R."/>
            <person name="Tomko P."/>
            <person name="Gavelis G."/>
            <person name="Widhalm J.R."/>
            <person name="Wisecaver J.H."/>
        </authorList>
    </citation>
    <scope>NUCLEOTIDE SEQUENCE</scope>
    <source>
        <strain evidence="2">ECLA1</strain>
    </source>
</reference>
<keyword evidence="3" id="KW-1185">Reference proteome</keyword>
<name>A0AAE1CR81_9GAST</name>
<feature type="region of interest" description="Disordered" evidence="1">
    <location>
        <begin position="98"/>
        <end position="122"/>
    </location>
</feature>
<protein>
    <submittedName>
        <fullName evidence="2">Uncharacterized protein</fullName>
    </submittedName>
</protein>
<accession>A0AAE1CR81</accession>
<evidence type="ECO:0000313" key="3">
    <source>
        <dbReference type="Proteomes" id="UP001283361"/>
    </source>
</evidence>
<gene>
    <name evidence="2" type="ORF">RRG08_053517</name>
</gene>
<evidence type="ECO:0000313" key="2">
    <source>
        <dbReference type="EMBL" id="KAK3730378.1"/>
    </source>
</evidence>
<dbReference type="AlphaFoldDB" id="A0AAE1CR81"/>
<proteinExistence type="predicted"/>
<dbReference type="Proteomes" id="UP001283361">
    <property type="component" value="Unassembled WGS sequence"/>
</dbReference>
<dbReference type="EMBL" id="JAWDGP010007082">
    <property type="protein sequence ID" value="KAK3730378.1"/>
    <property type="molecule type" value="Genomic_DNA"/>
</dbReference>